<dbReference type="SUPFAM" id="SSF52777">
    <property type="entry name" value="CoA-dependent acyltransferases"/>
    <property type="match status" value="2"/>
</dbReference>
<evidence type="ECO:0000256" key="3">
    <source>
        <dbReference type="ARBA" id="ARBA00022553"/>
    </source>
</evidence>
<dbReference type="PROSITE" id="PS00606">
    <property type="entry name" value="KS3_1"/>
    <property type="match status" value="1"/>
</dbReference>
<feature type="region of interest" description="N-terminal hotdog fold" evidence="8">
    <location>
        <begin position="902"/>
        <end position="1020"/>
    </location>
</feature>
<dbReference type="Proteomes" id="UP000294927">
    <property type="component" value="Unassembled WGS sequence"/>
</dbReference>
<dbReference type="Pfam" id="PF13193">
    <property type="entry name" value="AMP-binding_C"/>
    <property type="match status" value="1"/>
</dbReference>
<comment type="cofactor">
    <cofactor evidence="1">
        <name>pantetheine 4'-phosphate</name>
        <dbReference type="ChEBI" id="CHEBI:47942"/>
    </cofactor>
</comment>
<dbReference type="Gene3D" id="3.40.50.1820">
    <property type="entry name" value="alpha/beta hydrolase"/>
    <property type="match status" value="1"/>
</dbReference>
<dbReference type="InterPro" id="IPR001031">
    <property type="entry name" value="Thioesterase"/>
</dbReference>
<dbReference type="InterPro" id="IPR020841">
    <property type="entry name" value="PKS_Beta-ketoAc_synthase_dom"/>
</dbReference>
<evidence type="ECO:0000256" key="6">
    <source>
        <dbReference type="ARBA" id="ARBA00023315"/>
    </source>
</evidence>
<dbReference type="InterPro" id="IPR025110">
    <property type="entry name" value="AMP-bd_C"/>
</dbReference>
<dbReference type="Gene3D" id="3.30.559.30">
    <property type="entry name" value="Nonribosomal peptide synthetase, condensation domain"/>
    <property type="match status" value="1"/>
</dbReference>
<dbReference type="FunFam" id="3.40.47.10:FF:000019">
    <property type="entry name" value="Polyketide synthase type I"/>
    <property type="match status" value="1"/>
</dbReference>
<dbReference type="GO" id="GO:0071770">
    <property type="term" value="P:DIM/DIP cell wall layer assembly"/>
    <property type="evidence" value="ECO:0007669"/>
    <property type="project" value="TreeGrafter"/>
</dbReference>
<dbReference type="InterPro" id="IPR009081">
    <property type="entry name" value="PP-bd_ACP"/>
</dbReference>
<dbReference type="Gene3D" id="3.40.50.980">
    <property type="match status" value="2"/>
</dbReference>
<feature type="active site" description="Proton donor; for dehydratase activity" evidence="8">
    <location>
        <position position="1096"/>
    </location>
</feature>
<evidence type="ECO:0000256" key="2">
    <source>
        <dbReference type="ARBA" id="ARBA00022450"/>
    </source>
</evidence>
<dbReference type="Gene3D" id="3.30.300.30">
    <property type="match status" value="1"/>
</dbReference>
<dbReference type="InterPro" id="IPR036736">
    <property type="entry name" value="ACP-like_sf"/>
</dbReference>
<dbReference type="InterPro" id="IPR014031">
    <property type="entry name" value="Ketoacyl_synth_C"/>
</dbReference>
<dbReference type="PROSITE" id="PS52019">
    <property type="entry name" value="PKS_MFAS_DH"/>
    <property type="match status" value="1"/>
</dbReference>
<evidence type="ECO:0000313" key="13">
    <source>
        <dbReference type="Proteomes" id="UP000294927"/>
    </source>
</evidence>
<dbReference type="Pfam" id="PF00501">
    <property type="entry name" value="AMP-binding"/>
    <property type="match status" value="1"/>
</dbReference>
<dbReference type="SMART" id="SM00825">
    <property type="entry name" value="PKS_KS"/>
    <property type="match status" value="1"/>
</dbReference>
<dbReference type="Gene3D" id="3.10.129.110">
    <property type="entry name" value="Polyketide synthase dehydratase"/>
    <property type="match status" value="1"/>
</dbReference>
<dbReference type="OrthoDB" id="9778690at2"/>
<comment type="similarity">
    <text evidence="7">In the C-terminal section; belongs to the NRP synthetase family.</text>
</comment>
<dbReference type="Gene3D" id="3.40.47.10">
    <property type="match status" value="1"/>
</dbReference>
<name>A0A4R7VXL3_9PSEU</name>
<protein>
    <submittedName>
        <fullName evidence="12">Hybrid polyketide synthase/nonribosomal peptide synthetase FtdB</fullName>
    </submittedName>
</protein>
<dbReference type="Gene3D" id="3.30.559.10">
    <property type="entry name" value="Chloramphenicol acetyltransferase-like domain"/>
    <property type="match status" value="1"/>
</dbReference>
<dbReference type="SUPFAM" id="SSF53901">
    <property type="entry name" value="Thiolase-like"/>
    <property type="match status" value="1"/>
</dbReference>
<dbReference type="InterPro" id="IPR049552">
    <property type="entry name" value="PKS_DH_N"/>
</dbReference>
<evidence type="ECO:0000259" key="10">
    <source>
        <dbReference type="PROSITE" id="PS52004"/>
    </source>
</evidence>
<dbReference type="InterPro" id="IPR016035">
    <property type="entry name" value="Acyl_Trfase/lysoPLipase"/>
</dbReference>
<dbReference type="Pfam" id="PF00975">
    <property type="entry name" value="Thioesterase"/>
    <property type="match status" value="1"/>
</dbReference>
<dbReference type="CDD" id="cd08955">
    <property type="entry name" value="KR_2_FAS_SDR_x"/>
    <property type="match status" value="1"/>
</dbReference>
<dbReference type="Pfam" id="PF02801">
    <property type="entry name" value="Ketoacyl-synt_C"/>
    <property type="match status" value="1"/>
</dbReference>
<feature type="active site" description="Proton acceptor; for dehydratase activity" evidence="8">
    <location>
        <position position="931"/>
    </location>
</feature>
<dbReference type="InterPro" id="IPR049900">
    <property type="entry name" value="PKS_mFAS_DH"/>
</dbReference>
<dbReference type="InterPro" id="IPR023213">
    <property type="entry name" value="CAT-like_dom_sf"/>
</dbReference>
<keyword evidence="2" id="KW-0596">Phosphopantetheine</keyword>
<dbReference type="GO" id="GO:0004315">
    <property type="term" value="F:3-oxoacyl-[acyl-carrier-protein] synthase activity"/>
    <property type="evidence" value="ECO:0007669"/>
    <property type="project" value="InterPro"/>
</dbReference>
<dbReference type="Pfam" id="PF16197">
    <property type="entry name" value="KAsynt_C_assoc"/>
    <property type="match status" value="1"/>
</dbReference>
<feature type="domain" description="Ketosynthase family 3 (KS3)" evidence="10">
    <location>
        <begin position="9"/>
        <end position="436"/>
    </location>
</feature>
<dbReference type="SUPFAM" id="SSF53474">
    <property type="entry name" value="alpha/beta-Hydrolases"/>
    <property type="match status" value="1"/>
</dbReference>
<dbReference type="PANTHER" id="PTHR43775:SF37">
    <property type="entry name" value="SI:DKEY-61P9.11"/>
    <property type="match status" value="1"/>
</dbReference>
<evidence type="ECO:0000259" key="11">
    <source>
        <dbReference type="PROSITE" id="PS52019"/>
    </source>
</evidence>
<dbReference type="InterPro" id="IPR020802">
    <property type="entry name" value="TesA-like"/>
</dbReference>
<dbReference type="InterPro" id="IPR036291">
    <property type="entry name" value="NAD(P)-bd_dom_sf"/>
</dbReference>
<dbReference type="PROSITE" id="PS50075">
    <property type="entry name" value="CARRIER"/>
    <property type="match status" value="2"/>
</dbReference>
<dbReference type="GO" id="GO:0044550">
    <property type="term" value="P:secondary metabolite biosynthetic process"/>
    <property type="evidence" value="ECO:0007669"/>
    <property type="project" value="UniProtKB-ARBA"/>
</dbReference>
<dbReference type="Gene3D" id="3.40.50.720">
    <property type="entry name" value="NAD(P)-binding Rossmann-like Domain"/>
    <property type="match status" value="1"/>
</dbReference>
<proteinExistence type="inferred from homology"/>
<dbReference type="GO" id="GO:0005886">
    <property type="term" value="C:plasma membrane"/>
    <property type="evidence" value="ECO:0007669"/>
    <property type="project" value="TreeGrafter"/>
</dbReference>
<dbReference type="PANTHER" id="PTHR43775">
    <property type="entry name" value="FATTY ACID SYNTHASE"/>
    <property type="match status" value="1"/>
</dbReference>
<feature type="domain" description="PKS/mFAS DH" evidence="11">
    <location>
        <begin position="902"/>
        <end position="1182"/>
    </location>
</feature>
<dbReference type="FunFam" id="3.40.50.980:FF:000001">
    <property type="entry name" value="Non-ribosomal peptide synthetase"/>
    <property type="match status" value="1"/>
</dbReference>
<dbReference type="InterPro" id="IPR020845">
    <property type="entry name" value="AMP-binding_CS"/>
</dbReference>
<keyword evidence="5" id="KW-0677">Repeat</keyword>
<dbReference type="InterPro" id="IPR057326">
    <property type="entry name" value="KR_dom"/>
</dbReference>
<dbReference type="PROSITE" id="PS52004">
    <property type="entry name" value="KS3_2"/>
    <property type="match status" value="1"/>
</dbReference>
<keyword evidence="3" id="KW-0597">Phosphoprotein</keyword>
<gene>
    <name evidence="12" type="ORF">CLV71_104690</name>
</gene>
<dbReference type="Pfam" id="PF00698">
    <property type="entry name" value="Acyl_transf_1"/>
    <property type="match status" value="1"/>
</dbReference>
<dbReference type="InterPro" id="IPR013968">
    <property type="entry name" value="PKS_KR"/>
</dbReference>
<dbReference type="Gene3D" id="1.10.1200.10">
    <property type="entry name" value="ACP-like"/>
    <property type="match status" value="2"/>
</dbReference>
<evidence type="ECO:0000256" key="5">
    <source>
        <dbReference type="ARBA" id="ARBA00022737"/>
    </source>
</evidence>
<dbReference type="InterPro" id="IPR049551">
    <property type="entry name" value="PKS_DH_C"/>
</dbReference>
<accession>A0A4R7VXL3</accession>
<dbReference type="Gene3D" id="1.10.287.490">
    <property type="entry name" value="Helix hairpin bin"/>
    <property type="match status" value="1"/>
</dbReference>
<dbReference type="Pfam" id="PF00109">
    <property type="entry name" value="ketoacyl-synt"/>
    <property type="match status" value="1"/>
</dbReference>
<evidence type="ECO:0000256" key="1">
    <source>
        <dbReference type="ARBA" id="ARBA00001957"/>
    </source>
</evidence>
<dbReference type="Pfam" id="PF14765">
    <property type="entry name" value="PS-DH"/>
    <property type="match status" value="1"/>
</dbReference>
<dbReference type="InterPro" id="IPR014030">
    <property type="entry name" value="Ketoacyl_synth_N"/>
</dbReference>
<keyword evidence="4" id="KW-0808">Transferase</keyword>
<dbReference type="SMART" id="SM00822">
    <property type="entry name" value="PKS_KR"/>
    <property type="match status" value="1"/>
</dbReference>
<dbReference type="NCBIfam" id="TIGR01733">
    <property type="entry name" value="AA-adenyl-dom"/>
    <property type="match status" value="1"/>
</dbReference>
<dbReference type="InterPro" id="IPR020807">
    <property type="entry name" value="PKS_DH"/>
</dbReference>
<dbReference type="Gene3D" id="3.30.70.3290">
    <property type="match status" value="1"/>
</dbReference>
<dbReference type="SUPFAM" id="SSF55048">
    <property type="entry name" value="Probable ACP-binding domain of malonyl-CoA ACP transacylase"/>
    <property type="match status" value="1"/>
</dbReference>
<dbReference type="SMART" id="SM00824">
    <property type="entry name" value="PKS_TE"/>
    <property type="match status" value="1"/>
</dbReference>
<reference evidence="12 13" key="1">
    <citation type="submission" date="2019-03" db="EMBL/GenBank/DDBJ databases">
        <title>Genomic Encyclopedia of Archaeal and Bacterial Type Strains, Phase II (KMG-II): from individual species to whole genera.</title>
        <authorList>
            <person name="Goeker M."/>
        </authorList>
    </citation>
    <scope>NUCLEOTIDE SEQUENCE [LARGE SCALE GENOMIC DNA]</scope>
    <source>
        <strain evidence="12 13">DSM 45499</strain>
    </source>
</reference>
<dbReference type="PROSITE" id="PS00012">
    <property type="entry name" value="PHOSPHOPANTETHEINE"/>
    <property type="match status" value="1"/>
</dbReference>
<dbReference type="Pfam" id="PF00550">
    <property type="entry name" value="PP-binding"/>
    <property type="match status" value="2"/>
</dbReference>
<dbReference type="InterPro" id="IPR014043">
    <property type="entry name" value="Acyl_transferase_dom"/>
</dbReference>
<feature type="domain" description="Carrier" evidence="9">
    <location>
        <begin position="2788"/>
        <end position="2863"/>
    </location>
</feature>
<keyword evidence="13" id="KW-1185">Reference proteome</keyword>
<dbReference type="InterPro" id="IPR045851">
    <property type="entry name" value="AMP-bd_C_sf"/>
</dbReference>
<dbReference type="SMART" id="SM00826">
    <property type="entry name" value="PKS_DH"/>
    <property type="match status" value="1"/>
</dbReference>
<dbReference type="InterPro" id="IPR001227">
    <property type="entry name" value="Ac_transferase_dom_sf"/>
</dbReference>
<comment type="caution">
    <text evidence="12">The sequence shown here is derived from an EMBL/GenBank/DDBJ whole genome shotgun (WGS) entry which is preliminary data.</text>
</comment>
<keyword evidence="6" id="KW-0012">Acyltransferase</keyword>
<dbReference type="GO" id="GO:0005737">
    <property type="term" value="C:cytoplasm"/>
    <property type="evidence" value="ECO:0007669"/>
    <property type="project" value="TreeGrafter"/>
</dbReference>
<dbReference type="InterPro" id="IPR029058">
    <property type="entry name" value="AB_hydrolase_fold"/>
</dbReference>
<organism evidence="12 13">
    <name type="scientific">Actinophytocola oryzae</name>
    <dbReference type="NCBI Taxonomy" id="502181"/>
    <lineage>
        <taxon>Bacteria</taxon>
        <taxon>Bacillati</taxon>
        <taxon>Actinomycetota</taxon>
        <taxon>Actinomycetes</taxon>
        <taxon>Pseudonocardiales</taxon>
        <taxon>Pseudonocardiaceae</taxon>
    </lineage>
</organism>
<dbReference type="Pfam" id="PF08659">
    <property type="entry name" value="KR"/>
    <property type="match status" value="1"/>
</dbReference>
<dbReference type="InterPro" id="IPR000873">
    <property type="entry name" value="AMP-dep_synth/lig_dom"/>
</dbReference>
<sequence length="3102" mass="340232">MTGSSTAKPDKFAIIGIGCRLPGGASDHRKFWQNLVDGKDCIEPTPADRYDVTTLGSRDKAKAGRLVGGRGGYIDGFDEFEPTFFGISPREAGYMDPQQRKLLEVTWEALEDGGQRPADLAGGDVGVFVGAFTLDYKIVQFADLGFETLAAHTATGTMMTMVSNRISHCFDFRGPSVSLDSACSSSLVAVHLACQSLRSGETDLALAGGTLLHMTPQYTIAETKGGFLSPEGRSRTFDAAANGYVRAEGVAMVAIKRLADALRDDDPIHAVIIGSGVNQDGRTDGITVPSAEAQVSLIRKVCGEAGISPGDLQYVEAHGTSTPVGDPIEANALGRALAIGRAKDAGCYVGSVKTNIGHTESAAGIAGLIKTALALEHRLIPAHINLERVNPDIDLESMPFDIPTEATAWPAHEGPARAGVNSFGFGGTNAHVLLEEPPGRVTERPAAQERPGYAVLPLSTRDPAGLPELAEGLRRELAREGVSLADLGHTLAHRRQHLESRLSVVYSTRESLDDALAAVERGEPHPRVLQDRVLDVPQRRVVWVFTGMGPQWWAMGRQLYETEPVYRDVIDRCDREMRRIADFSLIDELNADEADSAMAQTWLAQTANFALQIGLAALWRANGVTPDAIVGHSTGEVAAFYEAGVYSLADAVRVTVHRSRLQQRLVGTGTMLAVSLGEEEATRLVRPFGDRVSLAAVNSPTSTTLAGDEDALAEIASELRTKQVFNRLLSVQVPYHSAHMDRIKDELLSSLDGLAPRRAEVPLYLTGRDGVAHGTELGAEYWWDNVRDHVRFNAAVDRLVDDGFRLFLEIGPHPVLAHSIREILEGHGVTGHVVPSIRRQEDETERFALSVAALHNLGVEVDWQALQPTGRPVPLPRYPWRRDRYWVEPKPVEQIRLGRRDHPLLGRRMASAEPTWEARLDVEAMPYLEDHRIQGNVLFPAAGYLEMATQAVLAMTGGTGATLAEIRLRKALFLSDTETRAVRLGFSSEDAAFTIATATDETQDRVVHASGVVRVGQHRPVGTGLDMTRVRARAEQYLDGPACYTALAELGYHYGPAFQGIQEVWIGRDEALARIAPTEAVEADAEGHHFHPVLLDASFQTLLTPLLLAGRDDGDTGIRLPMSIDEMRVDRVGNQPLWVHAAITGRGTDELVGDITVYADDGTPLGRVTGFRATDVEKAATTVGTGTIDNWLAELTWTERPPLEEQDPGGNWLVLADSGGLAERFATLVADRGGSCHLVRPGHRYRFGRHESTVTPGSAEDLERLLADLEDQDGAGFDAVVHLWNLDLPPLADLTRDEIDRHTSLGGYSLVTLAQTMLARRLGGRLHVVTRGTQAVEPGAPVEPLGARAWGIGRVLWYQELATQHGKLVDLDPTAPAGPASLLAEAEALLRELSSTDEDEIALRGTRRLTSRLLPVTDLTRPLPPRLRPDGSYLVTGAFGALGRVLCRTLVARGARRLILVGRTRLPERAGWGTLDPDSPAGRAVAFVRELESRGAQPILAPLDITDEDQLVDWLADYRRGQAPPIRGVFHLAGQVRDTPVPDMDRQAFDAAHDPKVVGGWLLHRHLRDEPLEHFVLFASIASLLTTAGQTNYAAGNAFLDALAHHRRASGLPALSIDWGPWATGMIEELGLIGHYRDSRGMSSLSPDAGMAVLERVIGQDRAQLLVATVDDWPVFLSWYPSPPPLVAELATSTRAAEPADCGFLEVFREADADKRRTLVVEQFTALVSSVLRVPVEQVEPAGNLTSVGLDSLLAMELRAKVNTVLGVTLPLVALLSGTSVDELVEQLHAGLLDLVSADDAAESSSVTVYTDRSRFPLTQNQKALWFLKQLNPDGFAYNIGGAVEMHVELDPELMFEAVRAMVARHPSLRTNFVLEEGQASQRVADEAVVDVGMVDVQDRSWDEIYRMIIEEYRKPYDLETDPLLRFRLFKRGPDRWVMMKAVHHIISDAVSTFTFIEELLAVYEGLRRGERVELPEPAAYYLDFLNWQNRFLASPDAGRMLEYWRGHLPAEVPSLNLLTDKPRPVVQTHNGASEFFVLDRALSARVRALAREHNVTVFMVLLAAYYVMLHRYSGQDDIIVGSPVTGRTRKEFDSVYGYLVNPLPLRADLSGEPTIAELIAQVQTTVLNGLDNQEYPFVLMVEKLGLRHDPSRSAVFQAMFILLAHKVATEKYGYRLEYIELPEEEGQFDLTLSAYEDEADQRFHCVFKYNTDLFLADTVRRMSTHYVNLLTELTERPGTDPIDRLGMLAPAERDVVLGEWSGAARRIPAEATVPAMVSRVAERTPDAVAVSAPGTDDTTRQLTYGEVDRRSTELARRLHRLGVRDGAVVALCLDKSPELVVTLLAVLKAGGAYLPLDPEYPADRLSYMVEVAGARLVVVDEAEHERLSGLAERVLTVADLDIGNVSGVELAPVRMDQTAYVIYTSGSTGRPKAVRVTHRNLASVQAGWREEYRLDTDVRVHLQMASPAFDVFTGDLVRALCSGATLVLADHELLFDTARLYTTMVTERVDCAEFVPAIVRGLMSYCERHDRRLDFMRLMIVGSDTWKVAEYQRLRALCGPDTRVVNSYGVSEATIDTTYFEGPVDELEPSRTVPIGRPFPNSAVYLLDERGEPVPAGIPGELWVGGTGVSEGYVGSQEQTAKRFVTRDLDGEPMRLYRTGDLARWTAAGELELLGRADSQVKVRGHRVEIGEIETRLAGWPGLAQAVVAMRPDGRGEDVLCAYYVPQPGTELNRRELRAHLAGYLPTFMIPSYFVEMPGLPLTPNGKVDVAALPAPRAEADEQEYEAPVTFYEVRMVERWKALLGLDQVGLRHDFFEVGGSSIKLIELIYALQAEFSVAIPVSQLFKITTLHGMARAVELMVNGRIGSAEPYLTFNAGQGDPVFCFPPAGGHGLVYRTFATHLREHEFVSFNYLAGEDKPARFADLVESAYPQGPCTVLGYSLGGNIAFEVAKELERRGRTVSHVVIIDSHRIPEAIDLGAEYDEYFALFEQELGEHLRRHTGSETVVQDTLDQAREYIHYCARTPNLGTVTAPVTLVSDRDKVDTYDAGEHGSWHGSSATGTRVVRGHGTHAEMLDKDHAEANAAVVREIMAAKEATNAP</sequence>
<dbReference type="PROSITE" id="PS00455">
    <property type="entry name" value="AMP_BINDING"/>
    <property type="match status" value="1"/>
</dbReference>
<dbReference type="InterPro" id="IPR010071">
    <property type="entry name" value="AA_adenyl_dom"/>
</dbReference>
<dbReference type="InterPro" id="IPR020806">
    <property type="entry name" value="PKS_PP-bd"/>
</dbReference>
<dbReference type="InterPro" id="IPR016039">
    <property type="entry name" value="Thiolase-like"/>
</dbReference>
<dbReference type="InterPro" id="IPR050091">
    <property type="entry name" value="PKS_NRPS_Biosynth_Enz"/>
</dbReference>
<dbReference type="InterPro" id="IPR001242">
    <property type="entry name" value="Condensation_dom"/>
</dbReference>
<feature type="region of interest" description="C-terminal hotdog fold" evidence="8">
    <location>
        <begin position="1035"/>
        <end position="1182"/>
    </location>
</feature>
<dbReference type="RefSeq" id="WP_133903181.1">
    <property type="nucleotide sequence ID" value="NZ_SOCP01000004.1"/>
</dbReference>
<dbReference type="SMART" id="SM00827">
    <property type="entry name" value="PKS_AT"/>
    <property type="match status" value="1"/>
</dbReference>
<feature type="domain" description="Carrier" evidence="9">
    <location>
        <begin position="1715"/>
        <end position="1792"/>
    </location>
</feature>
<dbReference type="GO" id="GO:0004312">
    <property type="term" value="F:fatty acid synthase activity"/>
    <property type="evidence" value="ECO:0007669"/>
    <property type="project" value="TreeGrafter"/>
</dbReference>
<dbReference type="InterPro" id="IPR018201">
    <property type="entry name" value="Ketoacyl_synth_AS"/>
</dbReference>
<evidence type="ECO:0000259" key="9">
    <source>
        <dbReference type="PROSITE" id="PS50075"/>
    </source>
</evidence>
<dbReference type="InterPro" id="IPR006162">
    <property type="entry name" value="Ppantetheine_attach_site"/>
</dbReference>
<dbReference type="SUPFAM" id="SSF51735">
    <property type="entry name" value="NAD(P)-binding Rossmann-fold domains"/>
    <property type="match status" value="2"/>
</dbReference>
<evidence type="ECO:0000256" key="7">
    <source>
        <dbReference type="ARBA" id="ARBA00029443"/>
    </source>
</evidence>
<dbReference type="InterPro" id="IPR016036">
    <property type="entry name" value="Malonyl_transacylase_ACP-bd"/>
</dbReference>
<dbReference type="Gene3D" id="3.40.366.10">
    <property type="entry name" value="Malonyl-Coenzyme A Acyl Carrier Protein, domain 2"/>
    <property type="match status" value="1"/>
</dbReference>
<dbReference type="EMBL" id="SOCP01000004">
    <property type="protein sequence ID" value="TDV54219.1"/>
    <property type="molecule type" value="Genomic_DNA"/>
</dbReference>
<evidence type="ECO:0000256" key="8">
    <source>
        <dbReference type="PROSITE-ProRule" id="PRU01363"/>
    </source>
</evidence>
<dbReference type="InterPro" id="IPR042104">
    <property type="entry name" value="PKS_dehydratase_sf"/>
</dbReference>
<dbReference type="SUPFAM" id="SSF56801">
    <property type="entry name" value="Acetyl-CoA synthetase-like"/>
    <property type="match status" value="1"/>
</dbReference>
<evidence type="ECO:0000313" key="12">
    <source>
        <dbReference type="EMBL" id="TDV54219.1"/>
    </source>
</evidence>
<dbReference type="SMART" id="SM00823">
    <property type="entry name" value="PKS_PP"/>
    <property type="match status" value="2"/>
</dbReference>
<dbReference type="Gene3D" id="2.30.38.10">
    <property type="entry name" value="Luciferase, Domain 3"/>
    <property type="match status" value="1"/>
</dbReference>
<evidence type="ECO:0000256" key="4">
    <source>
        <dbReference type="ARBA" id="ARBA00022679"/>
    </source>
</evidence>
<dbReference type="Pfam" id="PF21089">
    <property type="entry name" value="PKS_DH_N"/>
    <property type="match status" value="1"/>
</dbReference>
<dbReference type="Pfam" id="PF00668">
    <property type="entry name" value="Condensation"/>
    <property type="match status" value="1"/>
</dbReference>
<dbReference type="SUPFAM" id="SSF47336">
    <property type="entry name" value="ACP-like"/>
    <property type="match status" value="2"/>
</dbReference>
<dbReference type="GO" id="GO:0006633">
    <property type="term" value="P:fatty acid biosynthetic process"/>
    <property type="evidence" value="ECO:0007669"/>
    <property type="project" value="InterPro"/>
</dbReference>
<dbReference type="SUPFAM" id="SSF52151">
    <property type="entry name" value="FabD/lysophospholipase-like"/>
    <property type="match status" value="1"/>
</dbReference>
<dbReference type="GO" id="GO:0031177">
    <property type="term" value="F:phosphopantetheine binding"/>
    <property type="evidence" value="ECO:0007669"/>
    <property type="project" value="InterPro"/>
</dbReference>
<dbReference type="InterPro" id="IPR032821">
    <property type="entry name" value="PKS_assoc"/>
</dbReference>
<dbReference type="CDD" id="cd19531">
    <property type="entry name" value="LCL_NRPS-like"/>
    <property type="match status" value="1"/>
</dbReference>
<dbReference type="CDD" id="cd00833">
    <property type="entry name" value="PKS"/>
    <property type="match status" value="1"/>
</dbReference>
<dbReference type="FunFam" id="3.40.366.10:FF:000002">
    <property type="entry name" value="Probable polyketide synthase 2"/>
    <property type="match status" value="1"/>
</dbReference>